<comment type="function">
    <text evidence="15">E3 ubiquitin-protein ligase. Component of the ribosome quality control complex (RQC), a ribosome-associated complex that mediates ubiquitination and extraction of incompletely synthesized nascent chains for proteasomal degradation.</text>
</comment>
<sequence>MKKADRSKYKASSSARAAQLVSNSSSQRPAAAAFGFGGYSGSEQLQVASLSPSSANPSSQGGELDGVIGQHLRRLGKRDPTTRLKALQALKPLVEQLPPPDVEPALLAWTPIFQRLVMDNTRTVRMEACIILGILASAAGRSLVKALKHLMGPWCLAQADLHSETAKNASAAFRQVFPGIKSKEAVALYRIQIINFLEENVKATPESLGDMHKETPEERAERHERVLASSLIAMRNLLDVLLPAVSSEPRGEAGEEVMAQAKALLLQPGMLKKLICSESAVPVRSACCALVALLCRRAPDALNGAEVQQIAPQTLGSIDEKDAAVHPAMWDMLLSFGRAYSGAWAAINVRKVVLPRLMALLRNACYGSAEVSFPAVLPCLALMPRDLLGSDPSVLAQLLSSIWLGWEVAGAQGASRAAAAECYVECFVWTFARSREFLKGDLMVYTNSILNQAFDNQALKAALGQTFASANAAETVLELTRATGNRGDARWALELLLGHVGQMLGTCLRAQQVQPHKYEKALKLLQGIHGLSSTAVRASGGKGGKSTVFEEAIRPVTEAIMADLGSQPMSAPAAKLLSQVMHWQEGWEIKADVSVQRVLGAYLAGPAEGPDAEALADLILAALQHGRLSQRSLGSIVARLVMPDTWDAAREKLPNGHAGNLVHTASLQQTQAERKSQQAQDLVEAAQQHMSSPGVSSKSDGEQQPAAGEGEGDSKAAAGPEGDANPLTAPPHSSMPPHSAAYEEPSENKQGTSRGYLTHACTLLSRAGVHSEQMRGNEALWRADMLGLAAKHLAQPDLLLSHPHAAKALALLLRGSGAQSFLEPKLLSDVCEDLLPLLEHGLQARASPHIPCSPRCRTAQQRQRAEALALAVVHVLDLSLFSAAVLALPAGLRHPALWLLCAVFRLACLPESSTQGIPKDIAGSSGSPRPGARDADLERGELEAAAQDVWEDGFRLADPLGQVSQDFRFQMQESLLHVLQDHMSSLTSDQAQDGAEVEKCVGAARGIMNAVCLEEYDQDGFIDSLMAPCKGWPQYMMPSIARSNDASSSLPGKAVLALASKAGSIGHGRQQEEEGHQEFMTSFVMALGADLGFGLLLQPARGIPRAWLAVELLCHCEERAMQQQAVVLCAYLASRGQQPTEIPSAPKDPLVEVILKRLWDHVTKPYMPKAQQQVPLRTLCKLLPDLINGSALVAATAVGFLRSRLGQLEDTEAVLSLLKSLAPALRRSKGEGEATLSAYSIVQMEKALQQLPVMAALVDAKDRVVSSLTSLRIVAHCFPIAERTAEPHAATAKEGALLRQLARQQLRAERSARAAMAASERALPGSSEHAGSSQQQQEAEAVLAELQLVTVAYCQQDLSQDEWTTIMQRMAQSAAALAVLFEDQAEAVVNSAQQAAGALASQEAAIAPDVALAVLQRLGRLGTPEASAKLEPAVSHVCSALEDADRQRAMRAALPWLDVLALVVQQQGGQQGDAACPVLGEDLKLKESMSEALRAVWAGGVAAAVALFCGTAGAELGQQLVDHNARFWDAAAAVLQAALAQPVHLTDSIEALDAWSVDTGVNAVSAALALLVSSAGHDAMHSVALRLVLSPSILPQIAQPRPDEDSEAAGDESTGDDSYKVLIDGGVHPLLAARAAETCSAEAFVLAWALLLACMLDASRDHRRQLGLMCGTVDGLTSELLSMLVAVLPLEEAQRTSKAKQAQQQSPSQSAAQAAGAAAAARASGSQPAAASLSTEMLRLGMPENDEDWEKLAAAVYRAFLQMLPASAMSWFGSLRDRSLAVATEAYTSLRESPGIIAAELAGVSGAGFQGSENRGNAEFRVRSDVAAREASAILCIEDNATLEMTVKLPLAWPLRPADVECKRKVGVTEGRLRKWLLSIAAFLRSQNGGLADAMRLWRDNCVREFAGVEECLICYSVIAAQDGQLPRMICSTCSKGFHRACLYKWFRSSHKSVCPHCQSPW</sequence>
<dbReference type="GO" id="GO:0072344">
    <property type="term" value="P:rescue of stalled ribosome"/>
    <property type="evidence" value="ECO:0007669"/>
    <property type="project" value="UniProtKB-UniRule"/>
</dbReference>
<dbReference type="EC" id="2.3.2.27" evidence="5 15"/>
<dbReference type="InterPro" id="IPR011989">
    <property type="entry name" value="ARM-like"/>
</dbReference>
<dbReference type="Proteomes" id="UP001314263">
    <property type="component" value="Unassembled WGS sequence"/>
</dbReference>
<dbReference type="InterPro" id="IPR016024">
    <property type="entry name" value="ARM-type_fold"/>
</dbReference>
<keyword evidence="19" id="KW-1185">Reference proteome</keyword>
<feature type="compositionally biased region" description="Low complexity" evidence="16">
    <location>
        <begin position="1699"/>
        <end position="1717"/>
    </location>
</feature>
<dbReference type="GO" id="GO:0043023">
    <property type="term" value="F:ribosomal large subunit binding"/>
    <property type="evidence" value="ECO:0007669"/>
    <property type="project" value="TreeGrafter"/>
</dbReference>
<evidence type="ECO:0000256" key="1">
    <source>
        <dbReference type="ARBA" id="ARBA00000900"/>
    </source>
</evidence>
<dbReference type="GO" id="GO:1990116">
    <property type="term" value="P:ribosome-associated ubiquitin-dependent protein catabolic process"/>
    <property type="evidence" value="ECO:0007669"/>
    <property type="project" value="UniProtKB-UniRule"/>
</dbReference>
<name>A0AAV1I5G6_9CHLO</name>
<feature type="region of interest" description="Disordered" evidence="16">
    <location>
        <begin position="1598"/>
        <end position="1617"/>
    </location>
</feature>
<feature type="region of interest" description="Disordered" evidence="16">
    <location>
        <begin position="1317"/>
        <end position="1336"/>
    </location>
</feature>
<evidence type="ECO:0000256" key="8">
    <source>
        <dbReference type="ARBA" id="ARBA00022679"/>
    </source>
</evidence>
<dbReference type="InterPro" id="IPR039804">
    <property type="entry name" value="RING-CH-C4HC3_LTN1"/>
</dbReference>
<comment type="similarity">
    <text evidence="4 15">Belongs to the LTN1 family.</text>
</comment>
<dbReference type="InterPro" id="IPR054478">
    <property type="entry name" value="LTN1_UBC"/>
</dbReference>
<comment type="pathway">
    <text evidence="3 15">Protein modification; protein ubiquitination.</text>
</comment>
<dbReference type="CDD" id="cd16491">
    <property type="entry name" value="RING-CH-C4HC3_LTN1"/>
    <property type="match status" value="1"/>
</dbReference>
<dbReference type="Gene3D" id="1.25.10.10">
    <property type="entry name" value="Leucine-rich Repeat Variant"/>
    <property type="match status" value="1"/>
</dbReference>
<comment type="subunit">
    <text evidence="15">Component of the ribosome quality control complex (RQC).</text>
</comment>
<dbReference type="PROSITE" id="PS50089">
    <property type="entry name" value="ZF_RING_2"/>
    <property type="match status" value="1"/>
</dbReference>
<dbReference type="EMBL" id="CAUYUE010000006">
    <property type="protein sequence ID" value="CAK0782152.1"/>
    <property type="molecule type" value="Genomic_DNA"/>
</dbReference>
<evidence type="ECO:0000256" key="12">
    <source>
        <dbReference type="ARBA" id="ARBA00022786"/>
    </source>
</evidence>
<dbReference type="InterPro" id="IPR054477">
    <property type="entry name" value="LTN1_E3_ligase_6th"/>
</dbReference>
<comment type="subcellular location">
    <subcellularLocation>
        <location evidence="2">Cytoplasm</location>
        <location evidence="2">Cytosol</location>
    </subcellularLocation>
</comment>
<evidence type="ECO:0000313" key="18">
    <source>
        <dbReference type="EMBL" id="CAK0782152.1"/>
    </source>
</evidence>
<evidence type="ECO:0000256" key="13">
    <source>
        <dbReference type="ARBA" id="ARBA00022833"/>
    </source>
</evidence>
<protein>
    <recommendedName>
        <fullName evidence="6 15">E3 ubiquitin-protein ligase listerin</fullName>
        <ecNumber evidence="5 15">2.3.2.27</ecNumber>
    </recommendedName>
    <alternativeName>
        <fullName evidence="15">RING-type E3 ubiquitin transferase listerin</fullName>
    </alternativeName>
</protein>
<feature type="region of interest" description="Disordered" evidence="16">
    <location>
        <begin position="1"/>
        <end position="28"/>
    </location>
</feature>
<evidence type="ECO:0000256" key="9">
    <source>
        <dbReference type="ARBA" id="ARBA00022723"/>
    </source>
</evidence>
<evidence type="ECO:0000256" key="15">
    <source>
        <dbReference type="RuleBase" id="RU367090"/>
    </source>
</evidence>
<dbReference type="FunFam" id="3.30.40.10:FF:000038">
    <property type="entry name" value="E3 ubiquitin-protein ligase listerin"/>
    <property type="match status" value="1"/>
</dbReference>
<gene>
    <name evidence="18" type="ORF">CVIRNUC_005587</name>
</gene>
<dbReference type="SMART" id="SM01197">
    <property type="entry name" value="FANCL_C"/>
    <property type="match status" value="1"/>
</dbReference>
<evidence type="ECO:0000256" key="14">
    <source>
        <dbReference type="PROSITE-ProRule" id="PRU00175"/>
    </source>
</evidence>
<feature type="region of interest" description="Disordered" evidence="16">
    <location>
        <begin position="1697"/>
        <end position="1717"/>
    </location>
</feature>
<dbReference type="Gene3D" id="3.30.40.10">
    <property type="entry name" value="Zinc/RING finger domain, C3HC4 (zinc finger)"/>
    <property type="match status" value="1"/>
</dbReference>
<feature type="region of interest" description="Disordered" evidence="16">
    <location>
        <begin position="917"/>
        <end position="936"/>
    </location>
</feature>
<evidence type="ECO:0000256" key="2">
    <source>
        <dbReference type="ARBA" id="ARBA00004514"/>
    </source>
</evidence>
<comment type="catalytic activity">
    <reaction evidence="1 15">
        <text>S-ubiquitinyl-[E2 ubiquitin-conjugating enzyme]-L-cysteine + [acceptor protein]-L-lysine = [E2 ubiquitin-conjugating enzyme]-L-cysteine + N(6)-ubiquitinyl-[acceptor protein]-L-lysine.</text>
        <dbReference type="EC" id="2.3.2.27"/>
    </reaction>
</comment>
<feature type="region of interest" description="Disordered" evidence="16">
    <location>
        <begin position="668"/>
        <end position="753"/>
    </location>
</feature>
<reference evidence="18 19" key="1">
    <citation type="submission" date="2023-10" db="EMBL/GenBank/DDBJ databases">
        <authorList>
            <person name="Maclean D."/>
            <person name="Macfadyen A."/>
        </authorList>
    </citation>
    <scope>NUCLEOTIDE SEQUENCE [LARGE SCALE GENOMIC DNA]</scope>
</reference>
<evidence type="ECO:0000256" key="11">
    <source>
        <dbReference type="ARBA" id="ARBA00022771"/>
    </source>
</evidence>
<dbReference type="Pfam" id="PF22999">
    <property type="entry name" value="LTN1_E3_ligase_6th"/>
    <property type="match status" value="1"/>
</dbReference>
<dbReference type="GO" id="GO:0008270">
    <property type="term" value="F:zinc ion binding"/>
    <property type="evidence" value="ECO:0007669"/>
    <property type="project" value="UniProtKB-KW"/>
</dbReference>
<dbReference type="PANTHER" id="PTHR12389">
    <property type="entry name" value="ZINC FINGER PROTEIN 294"/>
    <property type="match status" value="1"/>
</dbReference>
<keyword evidence="13 15" id="KW-0862">Zinc</keyword>
<accession>A0AAV1I5G6</accession>
<proteinExistence type="inferred from homology"/>
<keyword evidence="12 15" id="KW-0833">Ubl conjugation pathway</keyword>
<evidence type="ECO:0000256" key="10">
    <source>
        <dbReference type="ARBA" id="ARBA00022737"/>
    </source>
</evidence>
<keyword evidence="9 15" id="KW-0479">Metal-binding</keyword>
<evidence type="ECO:0000256" key="7">
    <source>
        <dbReference type="ARBA" id="ARBA00022490"/>
    </source>
</evidence>
<dbReference type="GO" id="GO:0005829">
    <property type="term" value="C:cytosol"/>
    <property type="evidence" value="ECO:0007669"/>
    <property type="project" value="UniProtKB-SubCell"/>
</dbReference>
<dbReference type="Pfam" id="PF23009">
    <property type="entry name" value="UBC_like"/>
    <property type="match status" value="1"/>
</dbReference>
<evidence type="ECO:0000256" key="6">
    <source>
        <dbReference type="ARBA" id="ARBA00017157"/>
    </source>
</evidence>
<evidence type="ECO:0000256" key="16">
    <source>
        <dbReference type="SAM" id="MobiDB-lite"/>
    </source>
</evidence>
<evidence type="ECO:0000256" key="5">
    <source>
        <dbReference type="ARBA" id="ARBA00012483"/>
    </source>
</evidence>
<keyword evidence="11 14" id="KW-0863">Zinc-finger</keyword>
<dbReference type="InterPro" id="IPR054476">
    <property type="entry name" value="Ltn1_N"/>
</dbReference>
<evidence type="ECO:0000256" key="4">
    <source>
        <dbReference type="ARBA" id="ARBA00007997"/>
    </source>
</evidence>
<feature type="compositionally biased region" description="Polar residues" evidence="16">
    <location>
        <begin position="688"/>
        <end position="698"/>
    </location>
</feature>
<evidence type="ECO:0000256" key="3">
    <source>
        <dbReference type="ARBA" id="ARBA00004906"/>
    </source>
</evidence>
<feature type="compositionally biased region" description="Acidic residues" evidence="16">
    <location>
        <begin position="1604"/>
        <end position="1615"/>
    </location>
</feature>
<dbReference type="PANTHER" id="PTHR12389:SF0">
    <property type="entry name" value="E3 UBIQUITIN-PROTEIN LIGASE LISTERIN"/>
    <property type="match status" value="1"/>
</dbReference>
<dbReference type="SUPFAM" id="SSF57850">
    <property type="entry name" value="RING/U-box"/>
    <property type="match status" value="1"/>
</dbReference>
<dbReference type="Pfam" id="PF22958">
    <property type="entry name" value="Ltn1_1st"/>
    <property type="match status" value="1"/>
</dbReference>
<dbReference type="InterPro" id="IPR013083">
    <property type="entry name" value="Znf_RING/FYVE/PHD"/>
</dbReference>
<evidence type="ECO:0000259" key="17">
    <source>
        <dbReference type="PROSITE" id="PS50089"/>
    </source>
</evidence>
<dbReference type="InterPro" id="IPR039795">
    <property type="entry name" value="LTN1/Rkr1"/>
</dbReference>
<evidence type="ECO:0000313" key="19">
    <source>
        <dbReference type="Proteomes" id="UP001314263"/>
    </source>
</evidence>
<dbReference type="GO" id="GO:1990112">
    <property type="term" value="C:RQC complex"/>
    <property type="evidence" value="ECO:0007669"/>
    <property type="project" value="UniProtKB-UniRule"/>
</dbReference>
<dbReference type="SUPFAM" id="SSF48371">
    <property type="entry name" value="ARM repeat"/>
    <property type="match status" value="1"/>
</dbReference>
<dbReference type="GO" id="GO:0061630">
    <property type="term" value="F:ubiquitin protein ligase activity"/>
    <property type="evidence" value="ECO:0007669"/>
    <property type="project" value="UniProtKB-UniRule"/>
</dbReference>
<keyword evidence="7" id="KW-0963">Cytoplasm</keyword>
<feature type="domain" description="RING-type" evidence="17">
    <location>
        <begin position="1912"/>
        <end position="1959"/>
    </location>
</feature>
<comment type="caution">
    <text evidence="18">The sequence shown here is derived from an EMBL/GenBank/DDBJ whole genome shotgun (WGS) entry which is preliminary data.</text>
</comment>
<feature type="compositionally biased region" description="Low complexity" evidence="16">
    <location>
        <begin position="730"/>
        <end position="740"/>
    </location>
</feature>
<organism evidence="18 19">
    <name type="scientific">Coccomyxa viridis</name>
    <dbReference type="NCBI Taxonomy" id="1274662"/>
    <lineage>
        <taxon>Eukaryota</taxon>
        <taxon>Viridiplantae</taxon>
        <taxon>Chlorophyta</taxon>
        <taxon>core chlorophytes</taxon>
        <taxon>Trebouxiophyceae</taxon>
        <taxon>Trebouxiophyceae incertae sedis</taxon>
        <taxon>Coccomyxaceae</taxon>
        <taxon>Coccomyxa</taxon>
    </lineage>
</organism>
<keyword evidence="8 15" id="KW-0808">Transferase</keyword>
<dbReference type="InterPro" id="IPR001841">
    <property type="entry name" value="Znf_RING"/>
</dbReference>
<keyword evidence="10" id="KW-0677">Repeat</keyword>